<protein>
    <recommendedName>
        <fullName evidence="6">N-acetyltransferase domain-containing protein</fullName>
    </recommendedName>
</protein>
<evidence type="ECO:0000256" key="3">
    <source>
        <dbReference type="ARBA" id="ARBA00022679"/>
    </source>
</evidence>
<keyword evidence="1" id="KW-0678">Repressor</keyword>
<name>A0A5J4RLG2_9ZZZZ</name>
<dbReference type="EMBL" id="SNRY01001052">
    <property type="protein sequence ID" value="KAA6333950.1"/>
    <property type="molecule type" value="Genomic_DNA"/>
</dbReference>
<dbReference type="SUPFAM" id="SSF55729">
    <property type="entry name" value="Acyl-CoA N-acyltransferases (Nat)"/>
    <property type="match status" value="1"/>
</dbReference>
<dbReference type="InterPro" id="IPR000182">
    <property type="entry name" value="GNAT_dom"/>
</dbReference>
<sequence length="200" mass="23379">MLFLKDECFFSVLNNEVLNECKRISCGIDDLDEFFEQDVDNYTQQLLGKSYCFRLQIDSSTIVCVFTVSNSKLRVRDLPSSRKERITKNIPFEKRFDGYPAVLIGRLGVNIDYQRKGIGNELMEFIKNWFIDSDNKTGCRFIVVDALNSEKQEAINFYKKNGFEFIFSTEEYEKRYTKNGGDVKSMLFVLYMSIINIKES</sequence>
<dbReference type="CDD" id="cd04301">
    <property type="entry name" value="NAT_SF"/>
    <property type="match status" value="1"/>
</dbReference>
<feature type="domain" description="N-acetyltransferase" evidence="6">
    <location>
        <begin position="104"/>
        <end position="181"/>
    </location>
</feature>
<dbReference type="Gene3D" id="3.40.630.30">
    <property type="match status" value="1"/>
</dbReference>
<evidence type="ECO:0000259" key="6">
    <source>
        <dbReference type="PROSITE" id="PS51186"/>
    </source>
</evidence>
<evidence type="ECO:0000256" key="1">
    <source>
        <dbReference type="ARBA" id="ARBA00022491"/>
    </source>
</evidence>
<keyword evidence="4" id="KW-0012">Acyltransferase</keyword>
<dbReference type="Pfam" id="PF13508">
    <property type="entry name" value="Acetyltransf_7"/>
    <property type="match status" value="1"/>
</dbReference>
<evidence type="ECO:0000256" key="2">
    <source>
        <dbReference type="ARBA" id="ARBA00022649"/>
    </source>
</evidence>
<gene>
    <name evidence="7" type="ORF">EZS27_017681</name>
</gene>
<evidence type="ECO:0000313" key="7">
    <source>
        <dbReference type="EMBL" id="KAA6333950.1"/>
    </source>
</evidence>
<evidence type="ECO:0000256" key="4">
    <source>
        <dbReference type="ARBA" id="ARBA00023315"/>
    </source>
</evidence>
<dbReference type="PANTHER" id="PTHR36449:SF1">
    <property type="entry name" value="ACETYLTRANSFERASE"/>
    <property type="match status" value="1"/>
</dbReference>
<dbReference type="InterPro" id="IPR016181">
    <property type="entry name" value="Acyl_CoA_acyltransferase"/>
</dbReference>
<accession>A0A5J4RLG2</accession>
<dbReference type="PANTHER" id="PTHR36449">
    <property type="entry name" value="ACETYLTRANSFERASE-RELATED"/>
    <property type="match status" value="1"/>
</dbReference>
<evidence type="ECO:0000256" key="5">
    <source>
        <dbReference type="ARBA" id="ARBA00049880"/>
    </source>
</evidence>
<organism evidence="7">
    <name type="scientific">termite gut metagenome</name>
    <dbReference type="NCBI Taxonomy" id="433724"/>
    <lineage>
        <taxon>unclassified sequences</taxon>
        <taxon>metagenomes</taxon>
        <taxon>organismal metagenomes</taxon>
    </lineage>
</organism>
<dbReference type="AlphaFoldDB" id="A0A5J4RLG2"/>
<keyword evidence="2" id="KW-1277">Toxin-antitoxin system</keyword>
<proteinExistence type="predicted"/>
<comment type="caution">
    <text evidence="7">The sequence shown here is derived from an EMBL/GenBank/DDBJ whole genome shotgun (WGS) entry which is preliminary data.</text>
</comment>
<dbReference type="GO" id="GO:0016747">
    <property type="term" value="F:acyltransferase activity, transferring groups other than amino-acyl groups"/>
    <property type="evidence" value="ECO:0007669"/>
    <property type="project" value="InterPro"/>
</dbReference>
<comment type="catalytic activity">
    <reaction evidence="5">
        <text>glycyl-tRNA(Gly) + acetyl-CoA = N-acetylglycyl-tRNA(Gly) + CoA + H(+)</text>
        <dbReference type="Rhea" id="RHEA:81867"/>
        <dbReference type="Rhea" id="RHEA-COMP:9683"/>
        <dbReference type="Rhea" id="RHEA-COMP:19766"/>
        <dbReference type="ChEBI" id="CHEBI:15378"/>
        <dbReference type="ChEBI" id="CHEBI:57287"/>
        <dbReference type="ChEBI" id="CHEBI:57288"/>
        <dbReference type="ChEBI" id="CHEBI:78522"/>
        <dbReference type="ChEBI" id="CHEBI:232036"/>
    </reaction>
</comment>
<keyword evidence="3" id="KW-0808">Transferase</keyword>
<reference evidence="7" key="1">
    <citation type="submission" date="2019-03" db="EMBL/GenBank/DDBJ databases">
        <title>Single cell metagenomics reveals metabolic interactions within the superorganism composed of flagellate Streblomastix strix and complex community of Bacteroidetes bacteria on its surface.</title>
        <authorList>
            <person name="Treitli S.C."/>
            <person name="Kolisko M."/>
            <person name="Husnik F."/>
            <person name="Keeling P."/>
            <person name="Hampl V."/>
        </authorList>
    </citation>
    <scope>NUCLEOTIDE SEQUENCE</scope>
    <source>
        <strain evidence="7">STM</strain>
    </source>
</reference>
<dbReference type="PROSITE" id="PS51186">
    <property type="entry name" value="GNAT"/>
    <property type="match status" value="1"/>
</dbReference>